<organism evidence="1 2">
    <name type="scientific">Microbacterium binotii</name>
    <dbReference type="NCBI Taxonomy" id="462710"/>
    <lineage>
        <taxon>Bacteria</taxon>
        <taxon>Bacillati</taxon>
        <taxon>Actinomycetota</taxon>
        <taxon>Actinomycetes</taxon>
        <taxon>Micrococcales</taxon>
        <taxon>Microbacteriaceae</taxon>
        <taxon>Microbacterium</taxon>
    </lineage>
</organism>
<dbReference type="Gene3D" id="3.90.1150.200">
    <property type="match status" value="1"/>
</dbReference>
<accession>A0ABN3PB35</accession>
<dbReference type="Proteomes" id="UP001500274">
    <property type="component" value="Unassembled WGS sequence"/>
</dbReference>
<evidence type="ECO:0008006" key="3">
    <source>
        <dbReference type="Google" id="ProtNLM"/>
    </source>
</evidence>
<evidence type="ECO:0000313" key="2">
    <source>
        <dbReference type="Proteomes" id="UP001500274"/>
    </source>
</evidence>
<comment type="caution">
    <text evidence="1">The sequence shown here is derived from an EMBL/GenBank/DDBJ whole genome shotgun (WGS) entry which is preliminary data.</text>
</comment>
<keyword evidence="2" id="KW-1185">Reference proteome</keyword>
<protein>
    <recommendedName>
        <fullName evidence="3">YdhG-like domain-containing protein</fullName>
    </recommendedName>
</protein>
<dbReference type="SUPFAM" id="SSF159888">
    <property type="entry name" value="YdhG-like"/>
    <property type="match status" value="1"/>
</dbReference>
<proteinExistence type="predicted"/>
<gene>
    <name evidence="1" type="ORF">GCM10009862_11620</name>
</gene>
<dbReference type="EMBL" id="BAAARI010000008">
    <property type="protein sequence ID" value="GAA2574323.1"/>
    <property type="molecule type" value="Genomic_DNA"/>
</dbReference>
<sequence length="119" mass="12863">MKDGASDIAAYIDGFPPEVAARMRLIRAALLDAVGPDAEERMRYGIAAVMLGGRYALHYAGWKTHIGLYPVPPLAEALESEVAPLRSGKDSLVLPHARELPIDLISRIAAAIVSMRREA</sequence>
<evidence type="ECO:0000313" key="1">
    <source>
        <dbReference type="EMBL" id="GAA2574323.1"/>
    </source>
</evidence>
<reference evidence="1 2" key="1">
    <citation type="journal article" date="2019" name="Int. J. Syst. Evol. Microbiol.">
        <title>The Global Catalogue of Microorganisms (GCM) 10K type strain sequencing project: providing services to taxonomists for standard genome sequencing and annotation.</title>
        <authorList>
            <consortium name="The Broad Institute Genomics Platform"/>
            <consortium name="The Broad Institute Genome Sequencing Center for Infectious Disease"/>
            <person name="Wu L."/>
            <person name="Ma J."/>
        </authorList>
    </citation>
    <scope>NUCLEOTIDE SEQUENCE [LARGE SCALE GENOMIC DNA]</scope>
    <source>
        <strain evidence="1 2">JCM 16365</strain>
    </source>
</reference>
<name>A0ABN3PB35_9MICO</name>
<dbReference type="RefSeq" id="WP_344227676.1">
    <property type="nucleotide sequence ID" value="NZ_BAAARI010000008.1"/>
</dbReference>